<dbReference type="Proteomes" id="UP000805649">
    <property type="component" value="Unassembled WGS sequence"/>
</dbReference>
<evidence type="ECO:0000313" key="2">
    <source>
        <dbReference type="Proteomes" id="UP000805649"/>
    </source>
</evidence>
<accession>A0ACC3Z6G1</accession>
<organism evidence="1 2">
    <name type="scientific">Colletotrichum truncatum</name>
    <name type="common">Anthracnose fungus</name>
    <name type="synonym">Colletotrichum capsici</name>
    <dbReference type="NCBI Taxonomy" id="5467"/>
    <lineage>
        <taxon>Eukaryota</taxon>
        <taxon>Fungi</taxon>
        <taxon>Dikarya</taxon>
        <taxon>Ascomycota</taxon>
        <taxon>Pezizomycotina</taxon>
        <taxon>Sordariomycetes</taxon>
        <taxon>Hypocreomycetidae</taxon>
        <taxon>Glomerellales</taxon>
        <taxon>Glomerellaceae</taxon>
        <taxon>Colletotrichum</taxon>
        <taxon>Colletotrichum truncatum species complex</taxon>
    </lineage>
</organism>
<proteinExistence type="predicted"/>
<dbReference type="EMBL" id="VUJX02000003">
    <property type="protein sequence ID" value="KAL0939647.1"/>
    <property type="molecule type" value="Genomic_DNA"/>
</dbReference>
<protein>
    <submittedName>
        <fullName evidence="1">Secreted protein</fullName>
    </submittedName>
</protein>
<gene>
    <name evidence="1" type="ORF">CTRU02_206257</name>
</gene>
<sequence length="123" mass="13305">MKVTSILTTLTVLLGVGIETASATCFVTGASYENKETAKYHAKRACEGYDGKKGAFQGRFAPGEFKNACVNISGTQSIRMSVGNLNKNTGFDLGDQDCTLRLQNEINNCGKGSEHDVSGWRFR</sequence>
<name>A0ACC3Z6G1_COLTU</name>
<comment type="caution">
    <text evidence="1">The sequence shown here is derived from an EMBL/GenBank/DDBJ whole genome shotgun (WGS) entry which is preliminary data.</text>
</comment>
<evidence type="ECO:0000313" key="1">
    <source>
        <dbReference type="EMBL" id="KAL0939647.1"/>
    </source>
</evidence>
<reference evidence="1 2" key="1">
    <citation type="journal article" date="2020" name="Phytopathology">
        <title>Genome Sequence Resources of Colletotrichum truncatum, C. plurivorum, C. musicola, and C. sojae: Four Species Pathogenic to Soybean (Glycine max).</title>
        <authorList>
            <person name="Rogerio F."/>
            <person name="Boufleur T.R."/>
            <person name="Ciampi-Guillardi M."/>
            <person name="Sukno S.A."/>
            <person name="Thon M.R."/>
            <person name="Massola Junior N.S."/>
            <person name="Baroncelli R."/>
        </authorList>
    </citation>
    <scope>NUCLEOTIDE SEQUENCE [LARGE SCALE GENOMIC DNA]</scope>
    <source>
        <strain evidence="1 2">CMES1059</strain>
    </source>
</reference>
<keyword evidence="2" id="KW-1185">Reference proteome</keyword>